<feature type="region of interest" description="Disordered" evidence="1">
    <location>
        <begin position="188"/>
        <end position="238"/>
    </location>
</feature>
<dbReference type="EMBL" id="KQ241740">
    <property type="protein sequence ID" value="KNC84786.1"/>
    <property type="molecule type" value="Genomic_DNA"/>
</dbReference>
<sequence length="958" mass="105913">MTTFTGGVQRPTRTLPPGCKGPVCASLHLSVSRLVLTKDVGPRTLIPAACVLVHWYDEEKYAATETPLRLLPVCSYAAKERTARSASTNIKSIHPTNSSSPDRVSAYNPLRYTHTYQILCNTEGFTSYLSKHGGWELKVNDQVSGKPIGVVRIPGLSTLTTLSPLIKHYAVRTADRTKVGELTVALHYQPVSPPRTRRAHKKHTNKDDGNEVDNSARSKSDANDISHNTAKEDLDSSENWKTPACVARDARYIKFRDRDRWRISPIASSQTQDSDSSVEPNIDRKNDKDKHSRNSDRAREERPRRSGREAHNGRTESTIPHFGPSRVYNSTYAQRSPHTQSYSRQHPPNVLDNDDGLLRDVLKHFLRNSWPRNERSEYDAYGLGSHRDGYNYKQCNDDKDTGKSYGYDNQRMSSQFTCRRPPYEPNTGTDIHGNVYERYRYPSHAGSRVSQQVWVGFGLCNQPRCTCMHDLLKTSKVRVHLEDTFAYRTDVCLVKPLICLFQVERHELAALAGRDENVLIPIVFTKEGSSRGGRSDSEGEVVRNIAKTKERSSQTVGVAKVDILGLCQSMCAPGDVDATQPTTLYNVHSPKSGKSKARIHVCTAAGSYAHVMRVLYQTSDVASSDPQTSSHAKTTGDSNSTDGGYSKGAHTSTRSDGMGSEESRWARPTNQTAGKPGIGDPAVNDRQCSSNPSVSGVRLVISAISPITGAPLNAKACFASTDEYLLKYRFPFTKDHEVTTTGLSVSANDSSADGGARKATPLIHIHAHSIVVTDAQLKDTMGQSLVFRMWRRHSIDNTGCQEDHFIGSVIVDLSGLSLGIDEISGWYNLCGEHCHVLGQLKIHFHPRYTSMTHLSVPSNLQTSVAGNNSISNHRYSQSNIQNQYKTQNQHSTHSQLPNTATSSIDTRAAMGDFDVAPPSSLSHLYASISVKSESFLAQQLLNNMDDLDKMNKALVALE</sequence>
<feature type="compositionally biased region" description="Basic and acidic residues" evidence="1">
    <location>
        <begin position="281"/>
        <end position="314"/>
    </location>
</feature>
<evidence type="ECO:0000313" key="3">
    <source>
        <dbReference type="EMBL" id="KNC84786.1"/>
    </source>
</evidence>
<dbReference type="AlphaFoldDB" id="A0A0L0G7C3"/>
<feature type="compositionally biased region" description="Polar residues" evidence="1">
    <location>
        <begin position="334"/>
        <end position="346"/>
    </location>
</feature>
<organism evidence="3 4">
    <name type="scientific">Sphaeroforma arctica JP610</name>
    <dbReference type="NCBI Taxonomy" id="667725"/>
    <lineage>
        <taxon>Eukaryota</taxon>
        <taxon>Ichthyosporea</taxon>
        <taxon>Ichthyophonida</taxon>
        <taxon>Sphaeroforma</taxon>
    </lineage>
</organism>
<dbReference type="InterPro" id="IPR057537">
    <property type="entry name" value="C2_C2CD3_N"/>
</dbReference>
<dbReference type="GO" id="GO:0060271">
    <property type="term" value="P:cilium assembly"/>
    <property type="evidence" value="ECO:0007669"/>
    <property type="project" value="TreeGrafter"/>
</dbReference>
<evidence type="ECO:0000256" key="1">
    <source>
        <dbReference type="SAM" id="MobiDB-lite"/>
    </source>
</evidence>
<proteinExistence type="predicted"/>
<gene>
    <name evidence="3" type="ORF">SARC_02995</name>
</gene>
<dbReference type="GeneID" id="25903499"/>
<protein>
    <recommendedName>
        <fullName evidence="2">C2CD3 N-terminal C2 domain-containing protein</fullName>
    </recommendedName>
</protein>
<feature type="region of interest" description="Disordered" evidence="1">
    <location>
        <begin position="622"/>
        <end position="691"/>
    </location>
</feature>
<evidence type="ECO:0000313" key="4">
    <source>
        <dbReference type="Proteomes" id="UP000054560"/>
    </source>
</evidence>
<feature type="region of interest" description="Disordered" evidence="1">
    <location>
        <begin position="334"/>
        <end position="353"/>
    </location>
</feature>
<name>A0A0L0G7C3_9EUKA</name>
<evidence type="ECO:0000259" key="2">
    <source>
        <dbReference type="Pfam" id="PF25339"/>
    </source>
</evidence>
<feature type="domain" description="C2CD3 N-terminal C2" evidence="2">
    <location>
        <begin position="13"/>
        <end position="191"/>
    </location>
</feature>
<dbReference type="RefSeq" id="XP_014158688.1">
    <property type="nucleotide sequence ID" value="XM_014303213.1"/>
</dbReference>
<dbReference type="GO" id="GO:0005815">
    <property type="term" value="C:microtubule organizing center"/>
    <property type="evidence" value="ECO:0007669"/>
    <property type="project" value="TreeGrafter"/>
</dbReference>
<feature type="compositionally biased region" description="Polar residues" evidence="1">
    <location>
        <begin position="622"/>
        <end position="655"/>
    </location>
</feature>
<feature type="compositionally biased region" description="Basic residues" evidence="1">
    <location>
        <begin position="195"/>
        <end position="204"/>
    </location>
</feature>
<reference evidence="3 4" key="1">
    <citation type="submission" date="2011-02" db="EMBL/GenBank/DDBJ databases">
        <title>The Genome Sequence of Sphaeroforma arctica JP610.</title>
        <authorList>
            <consortium name="The Broad Institute Genome Sequencing Platform"/>
            <person name="Russ C."/>
            <person name="Cuomo C."/>
            <person name="Young S.K."/>
            <person name="Zeng Q."/>
            <person name="Gargeya S."/>
            <person name="Alvarado L."/>
            <person name="Berlin A."/>
            <person name="Chapman S.B."/>
            <person name="Chen Z."/>
            <person name="Freedman E."/>
            <person name="Gellesch M."/>
            <person name="Goldberg J."/>
            <person name="Griggs A."/>
            <person name="Gujja S."/>
            <person name="Heilman E."/>
            <person name="Heiman D."/>
            <person name="Howarth C."/>
            <person name="Mehta T."/>
            <person name="Neiman D."/>
            <person name="Pearson M."/>
            <person name="Roberts A."/>
            <person name="Saif S."/>
            <person name="Shea T."/>
            <person name="Shenoy N."/>
            <person name="Sisk P."/>
            <person name="Stolte C."/>
            <person name="Sykes S."/>
            <person name="White J."/>
            <person name="Yandava C."/>
            <person name="Burger G."/>
            <person name="Gray M.W."/>
            <person name="Holland P.W.H."/>
            <person name="King N."/>
            <person name="Lang F.B.F."/>
            <person name="Roger A.J."/>
            <person name="Ruiz-Trillo I."/>
            <person name="Haas B."/>
            <person name="Nusbaum C."/>
            <person name="Birren B."/>
        </authorList>
    </citation>
    <scope>NUCLEOTIDE SEQUENCE [LARGE SCALE GENOMIC DNA]</scope>
    <source>
        <strain evidence="3 4">JP610</strain>
    </source>
</reference>
<dbReference type="PANTHER" id="PTHR21254:SF1">
    <property type="entry name" value="C2 DOMAIN-CONTAINING PROTEIN 3"/>
    <property type="match status" value="1"/>
</dbReference>
<keyword evidence="4" id="KW-1185">Reference proteome</keyword>
<accession>A0A0L0G7C3</accession>
<dbReference type="Proteomes" id="UP000054560">
    <property type="component" value="Unassembled WGS sequence"/>
</dbReference>
<dbReference type="Pfam" id="PF25339">
    <property type="entry name" value="C2_C2CD3_N"/>
    <property type="match status" value="1"/>
</dbReference>
<dbReference type="PANTHER" id="PTHR21254">
    <property type="entry name" value="C2 DOMAIN-CONTAINING PROTEIN 3"/>
    <property type="match status" value="1"/>
</dbReference>
<feature type="compositionally biased region" description="Basic and acidic residues" evidence="1">
    <location>
        <begin position="205"/>
        <end position="234"/>
    </location>
</feature>
<feature type="compositionally biased region" description="Polar residues" evidence="1">
    <location>
        <begin position="266"/>
        <end position="279"/>
    </location>
</feature>
<feature type="region of interest" description="Disordered" evidence="1">
    <location>
        <begin position="264"/>
        <end position="329"/>
    </location>
</feature>